<reference evidence="2" key="1">
    <citation type="journal article" date="2014" name="Front. Microbiol.">
        <title>High frequency of phylogenetically diverse reductive dehalogenase-homologous genes in deep subseafloor sedimentary metagenomes.</title>
        <authorList>
            <person name="Kawai M."/>
            <person name="Futagami T."/>
            <person name="Toyoda A."/>
            <person name="Takaki Y."/>
            <person name="Nishi S."/>
            <person name="Hori S."/>
            <person name="Arai W."/>
            <person name="Tsubouchi T."/>
            <person name="Morono Y."/>
            <person name="Uchiyama I."/>
            <person name="Ito T."/>
            <person name="Fujiyama A."/>
            <person name="Inagaki F."/>
            <person name="Takami H."/>
        </authorList>
    </citation>
    <scope>NUCLEOTIDE SEQUENCE</scope>
    <source>
        <strain evidence="2">Expedition CK06-06</strain>
    </source>
</reference>
<feature type="region of interest" description="Disordered" evidence="1">
    <location>
        <begin position="1"/>
        <end position="32"/>
    </location>
</feature>
<evidence type="ECO:0000256" key="1">
    <source>
        <dbReference type="SAM" id="MobiDB-lite"/>
    </source>
</evidence>
<comment type="caution">
    <text evidence="2">The sequence shown here is derived from an EMBL/GenBank/DDBJ whole genome shotgun (WGS) entry which is preliminary data.</text>
</comment>
<evidence type="ECO:0000313" key="2">
    <source>
        <dbReference type="EMBL" id="GAG84004.1"/>
    </source>
</evidence>
<protein>
    <submittedName>
        <fullName evidence="2">Uncharacterized protein</fullName>
    </submittedName>
</protein>
<gene>
    <name evidence="2" type="ORF">S01H4_28290</name>
</gene>
<organism evidence="2">
    <name type="scientific">marine sediment metagenome</name>
    <dbReference type="NCBI Taxonomy" id="412755"/>
    <lineage>
        <taxon>unclassified sequences</taxon>
        <taxon>metagenomes</taxon>
        <taxon>ecological metagenomes</taxon>
    </lineage>
</organism>
<dbReference type="EMBL" id="BART01014030">
    <property type="protein sequence ID" value="GAG84004.1"/>
    <property type="molecule type" value="Genomic_DNA"/>
</dbReference>
<proteinExistence type="predicted"/>
<accession>X1AN10</accession>
<sequence length="121" mass="12648">MANNTIKKQDNLPEGFVLEDTPTGFDLERPPIGLPKERKVENLISGRQDLLSATIPRAEKEIGAAMQSGGRGGLSLGTLLGATGGAGQRIESAIANPLLGLQKGETNLAKLGKEAFRGIKG</sequence>
<name>X1AN10_9ZZZZ</name>
<dbReference type="AlphaFoldDB" id="X1AN10"/>
<feature type="non-terminal residue" evidence="2">
    <location>
        <position position="121"/>
    </location>
</feature>